<dbReference type="Proteomes" id="UP000504635">
    <property type="component" value="Unplaced"/>
</dbReference>
<gene>
    <name evidence="6" type="primary">LOC115891624</name>
</gene>
<dbReference type="InterPro" id="IPR036291">
    <property type="entry name" value="NAD(P)-bd_dom_sf"/>
</dbReference>
<sequence length="271" mass="30479">MACAVDFSKKSIFLVSGASQGIGREISIKFAQNVNKNSIFILLARSLEGLEETKKRISKIDNGLTVLTHAIDLSKPNLEKYNQLFDQVLKTIDSTGIEYGYIFHNAASNGEMKRISELSNIQTWREYYEFNLFSAVLLNNAFLEKFSPVAQKLVVVEISSACAIVPYPHLVLHGTSKAARQNFFKVLAAEQLNIIVLIYCPGAVRTEMFDLMCKTAEPIEVRRAFQEITDKNILTTDQTIGRLVEILRKGDFKSGDIVDYHNHFGSINSFK</sequence>
<dbReference type="Pfam" id="PF00106">
    <property type="entry name" value="adh_short"/>
    <property type="match status" value="1"/>
</dbReference>
<organism evidence="5 6">
    <name type="scientific">Sitophilus oryzae</name>
    <name type="common">Rice weevil</name>
    <name type="synonym">Curculio oryzae</name>
    <dbReference type="NCBI Taxonomy" id="7048"/>
    <lineage>
        <taxon>Eukaryota</taxon>
        <taxon>Metazoa</taxon>
        <taxon>Ecdysozoa</taxon>
        <taxon>Arthropoda</taxon>
        <taxon>Hexapoda</taxon>
        <taxon>Insecta</taxon>
        <taxon>Pterygota</taxon>
        <taxon>Neoptera</taxon>
        <taxon>Endopterygota</taxon>
        <taxon>Coleoptera</taxon>
        <taxon>Polyphaga</taxon>
        <taxon>Cucujiformia</taxon>
        <taxon>Curculionidae</taxon>
        <taxon>Dryophthorinae</taxon>
        <taxon>Sitophilus</taxon>
    </lineage>
</organism>
<evidence type="ECO:0000256" key="4">
    <source>
        <dbReference type="ARBA" id="ARBA00023002"/>
    </source>
</evidence>
<dbReference type="KEGG" id="soy:115891624"/>
<dbReference type="SUPFAM" id="SSF51735">
    <property type="entry name" value="NAD(P)-binding Rossmann-fold domains"/>
    <property type="match status" value="1"/>
</dbReference>
<keyword evidence="3" id="KW-0521">NADP</keyword>
<protein>
    <submittedName>
        <fullName evidence="6">Sepiapterin reductase-like</fullName>
    </submittedName>
</protein>
<keyword evidence="2" id="KW-0963">Cytoplasm</keyword>
<proteinExistence type="predicted"/>
<accession>A0A6J2YXM1</accession>
<dbReference type="GO" id="GO:0006729">
    <property type="term" value="P:tetrahydrobiopterin biosynthetic process"/>
    <property type="evidence" value="ECO:0007669"/>
    <property type="project" value="TreeGrafter"/>
</dbReference>
<comment type="subcellular location">
    <subcellularLocation>
        <location evidence="1">Cytoplasm</location>
    </subcellularLocation>
</comment>
<dbReference type="PRINTS" id="PR00081">
    <property type="entry name" value="GDHRDH"/>
</dbReference>
<dbReference type="GeneID" id="115891624"/>
<dbReference type="InterPro" id="IPR051721">
    <property type="entry name" value="Biopterin_syn/organic_redct"/>
</dbReference>
<dbReference type="AlphaFoldDB" id="A0A6J2YXM1"/>
<dbReference type="InParanoid" id="A0A6J2YXM1"/>
<evidence type="ECO:0000256" key="3">
    <source>
        <dbReference type="ARBA" id="ARBA00022857"/>
    </source>
</evidence>
<dbReference type="OrthoDB" id="153074at2759"/>
<dbReference type="GO" id="GO:0005737">
    <property type="term" value="C:cytoplasm"/>
    <property type="evidence" value="ECO:0007669"/>
    <property type="project" value="UniProtKB-SubCell"/>
</dbReference>
<dbReference type="PANTHER" id="PTHR44085">
    <property type="entry name" value="SEPIAPTERIN REDUCTASE"/>
    <property type="match status" value="1"/>
</dbReference>
<evidence type="ECO:0000313" key="6">
    <source>
        <dbReference type="RefSeq" id="XP_030767999.1"/>
    </source>
</evidence>
<keyword evidence="5" id="KW-1185">Reference proteome</keyword>
<keyword evidence="4" id="KW-0560">Oxidoreductase</keyword>
<evidence type="ECO:0000256" key="2">
    <source>
        <dbReference type="ARBA" id="ARBA00022490"/>
    </source>
</evidence>
<dbReference type="RefSeq" id="XP_030767999.1">
    <property type="nucleotide sequence ID" value="XM_030912139.1"/>
</dbReference>
<dbReference type="InterPro" id="IPR002347">
    <property type="entry name" value="SDR_fam"/>
</dbReference>
<dbReference type="PANTHER" id="PTHR44085:SF2">
    <property type="entry name" value="SEPIAPTERIN REDUCTASE"/>
    <property type="match status" value="1"/>
</dbReference>
<reference evidence="6" key="1">
    <citation type="submission" date="2025-08" db="UniProtKB">
        <authorList>
            <consortium name="RefSeq"/>
        </authorList>
    </citation>
    <scope>IDENTIFICATION</scope>
    <source>
        <tissue evidence="6">Gonads</tissue>
    </source>
</reference>
<evidence type="ECO:0000313" key="5">
    <source>
        <dbReference type="Proteomes" id="UP000504635"/>
    </source>
</evidence>
<evidence type="ECO:0000256" key="1">
    <source>
        <dbReference type="ARBA" id="ARBA00004496"/>
    </source>
</evidence>
<dbReference type="Gene3D" id="3.40.50.720">
    <property type="entry name" value="NAD(P)-binding Rossmann-like Domain"/>
    <property type="match status" value="1"/>
</dbReference>
<name>A0A6J2YXM1_SITOR</name>
<dbReference type="FunCoup" id="A0A6J2YXM1">
    <property type="interactions" value="195"/>
</dbReference>
<dbReference type="GO" id="GO:0004757">
    <property type="term" value="F:sepiapterin reductase (NADP+) activity"/>
    <property type="evidence" value="ECO:0007669"/>
    <property type="project" value="TreeGrafter"/>
</dbReference>